<reference evidence="1" key="1">
    <citation type="journal article" date="2014" name="Front. Microbiol.">
        <title>High frequency of phylogenetically diverse reductive dehalogenase-homologous genes in deep subseafloor sedimentary metagenomes.</title>
        <authorList>
            <person name="Kawai M."/>
            <person name="Futagami T."/>
            <person name="Toyoda A."/>
            <person name="Takaki Y."/>
            <person name="Nishi S."/>
            <person name="Hori S."/>
            <person name="Arai W."/>
            <person name="Tsubouchi T."/>
            <person name="Morono Y."/>
            <person name="Uchiyama I."/>
            <person name="Ito T."/>
            <person name="Fujiyama A."/>
            <person name="Inagaki F."/>
            <person name="Takami H."/>
        </authorList>
    </citation>
    <scope>NUCLEOTIDE SEQUENCE</scope>
    <source>
        <strain evidence="1">Expedition CK06-06</strain>
    </source>
</reference>
<feature type="non-terminal residue" evidence="1">
    <location>
        <position position="90"/>
    </location>
</feature>
<organism evidence="1">
    <name type="scientific">marine sediment metagenome</name>
    <dbReference type="NCBI Taxonomy" id="412755"/>
    <lineage>
        <taxon>unclassified sequences</taxon>
        <taxon>metagenomes</taxon>
        <taxon>ecological metagenomes</taxon>
    </lineage>
</organism>
<name>X1BI04_9ZZZZ</name>
<evidence type="ECO:0000313" key="1">
    <source>
        <dbReference type="EMBL" id="GAG94645.1"/>
    </source>
</evidence>
<proteinExistence type="predicted"/>
<protein>
    <submittedName>
        <fullName evidence="1">Uncharacterized protein</fullName>
    </submittedName>
</protein>
<accession>X1BI04</accession>
<dbReference type="AlphaFoldDB" id="X1BI04"/>
<dbReference type="EMBL" id="BART01022297">
    <property type="protein sequence ID" value="GAG94645.1"/>
    <property type="molecule type" value="Genomic_DNA"/>
</dbReference>
<comment type="caution">
    <text evidence="1">The sequence shown here is derived from an EMBL/GenBank/DDBJ whole genome shotgun (WGS) entry which is preliminary data.</text>
</comment>
<gene>
    <name evidence="1" type="ORF">S01H4_40856</name>
</gene>
<sequence>MASKLDRALDKAEKAVELGTIGYGYGGKVGAAIGAGLGLIIGDQNLVFPLDMICIPAYQAYMISGSPSLEVYVRAGETLVPTGGNVTDVI</sequence>